<feature type="transmembrane region" description="Helical" evidence="2">
    <location>
        <begin position="163"/>
        <end position="181"/>
    </location>
</feature>
<sequence length="278" mass="29637">MESQTNGTASPAQGEVEIKTGPPSSSSISCPSSSPKAWQYMKESVRPSGLAELQLILLTFSTGIQDAVSFHDFHCFASNQTGNTVFLMLAIALPELSGEMFVTVNIATALGMFLASAWLTGQLGHIVGARRRIYLIVCNLIQTLLVFGTAALQYREGIQLEGANTLISIGLLAFASGSQVVQSRSLRMTEITTAMATAAWVDLVIDPNLLALKNRPRNRRVAFLAALILGTLVGAYIFKTLGSPAALIISGAGKLLVTVMYFFNSAEEEEKSDGGESV</sequence>
<dbReference type="InterPro" id="IPR010699">
    <property type="entry name" value="DUF1275"/>
</dbReference>
<dbReference type="PANTHER" id="PTHR37488">
    <property type="entry name" value="DUF1275 DOMAIN-CONTAINING PROTEIN"/>
    <property type="match status" value="1"/>
</dbReference>
<evidence type="ECO:0008006" key="5">
    <source>
        <dbReference type="Google" id="ProtNLM"/>
    </source>
</evidence>
<keyword evidence="2" id="KW-0472">Membrane</keyword>
<reference evidence="3" key="1">
    <citation type="journal article" date="2023" name="Mol. Phylogenet. Evol.">
        <title>Genome-scale phylogeny and comparative genomics of the fungal order Sordariales.</title>
        <authorList>
            <person name="Hensen N."/>
            <person name="Bonometti L."/>
            <person name="Westerberg I."/>
            <person name="Brannstrom I.O."/>
            <person name="Guillou S."/>
            <person name="Cros-Aarteil S."/>
            <person name="Calhoun S."/>
            <person name="Haridas S."/>
            <person name="Kuo A."/>
            <person name="Mondo S."/>
            <person name="Pangilinan J."/>
            <person name="Riley R."/>
            <person name="LaButti K."/>
            <person name="Andreopoulos B."/>
            <person name="Lipzen A."/>
            <person name="Chen C."/>
            <person name="Yan M."/>
            <person name="Daum C."/>
            <person name="Ng V."/>
            <person name="Clum A."/>
            <person name="Steindorff A."/>
            <person name="Ohm R.A."/>
            <person name="Martin F."/>
            <person name="Silar P."/>
            <person name="Natvig D.O."/>
            <person name="Lalanne C."/>
            <person name="Gautier V."/>
            <person name="Ament-Velasquez S.L."/>
            <person name="Kruys A."/>
            <person name="Hutchinson M.I."/>
            <person name="Powell A.J."/>
            <person name="Barry K."/>
            <person name="Miller A.N."/>
            <person name="Grigoriev I.V."/>
            <person name="Debuchy R."/>
            <person name="Gladieux P."/>
            <person name="Hiltunen Thoren M."/>
            <person name="Johannesson H."/>
        </authorList>
    </citation>
    <scope>NUCLEOTIDE SEQUENCE</scope>
    <source>
        <strain evidence="3">SMH4131-1</strain>
    </source>
</reference>
<keyword evidence="2" id="KW-1133">Transmembrane helix</keyword>
<feature type="transmembrane region" description="Helical" evidence="2">
    <location>
        <begin position="221"/>
        <end position="238"/>
    </location>
</feature>
<feature type="compositionally biased region" description="Low complexity" evidence="1">
    <location>
        <begin position="22"/>
        <end position="31"/>
    </location>
</feature>
<accession>A0AAE0J6G1</accession>
<proteinExistence type="predicted"/>
<feature type="compositionally biased region" description="Polar residues" evidence="1">
    <location>
        <begin position="1"/>
        <end position="11"/>
    </location>
</feature>
<comment type="caution">
    <text evidence="3">The sequence shown here is derived from an EMBL/GenBank/DDBJ whole genome shotgun (WGS) entry which is preliminary data.</text>
</comment>
<evidence type="ECO:0000313" key="3">
    <source>
        <dbReference type="EMBL" id="KAK3337101.1"/>
    </source>
</evidence>
<evidence type="ECO:0000256" key="1">
    <source>
        <dbReference type="SAM" id="MobiDB-lite"/>
    </source>
</evidence>
<protein>
    <recommendedName>
        <fullName evidence="5">DUF1275 domain protein</fullName>
    </recommendedName>
</protein>
<reference evidence="3" key="2">
    <citation type="submission" date="2023-06" db="EMBL/GenBank/DDBJ databases">
        <authorList>
            <consortium name="Lawrence Berkeley National Laboratory"/>
            <person name="Haridas S."/>
            <person name="Hensen N."/>
            <person name="Bonometti L."/>
            <person name="Westerberg I."/>
            <person name="Brannstrom I.O."/>
            <person name="Guillou S."/>
            <person name="Cros-Aarteil S."/>
            <person name="Calhoun S."/>
            <person name="Kuo A."/>
            <person name="Mondo S."/>
            <person name="Pangilinan J."/>
            <person name="Riley R."/>
            <person name="Labutti K."/>
            <person name="Andreopoulos B."/>
            <person name="Lipzen A."/>
            <person name="Chen C."/>
            <person name="Yanf M."/>
            <person name="Daum C."/>
            <person name="Ng V."/>
            <person name="Clum A."/>
            <person name="Steindorff A."/>
            <person name="Ohm R."/>
            <person name="Martin F."/>
            <person name="Silar P."/>
            <person name="Natvig D."/>
            <person name="Lalanne C."/>
            <person name="Gautier V."/>
            <person name="Ament-Velasquez S.L."/>
            <person name="Kruys A."/>
            <person name="Hutchinson M.I."/>
            <person name="Powell A.J."/>
            <person name="Barry K."/>
            <person name="Miller A.N."/>
            <person name="Grigoriev I.V."/>
            <person name="Debuchy R."/>
            <person name="Gladieux P."/>
            <person name="Thoren M.H."/>
            <person name="Johannesson H."/>
        </authorList>
    </citation>
    <scope>NUCLEOTIDE SEQUENCE</scope>
    <source>
        <strain evidence="3">SMH4131-1</strain>
    </source>
</reference>
<feature type="transmembrane region" description="Helical" evidence="2">
    <location>
        <begin position="244"/>
        <end position="263"/>
    </location>
</feature>
<dbReference type="Pfam" id="PF06912">
    <property type="entry name" value="DUF1275"/>
    <property type="match status" value="1"/>
</dbReference>
<keyword evidence="2" id="KW-0812">Transmembrane</keyword>
<feature type="transmembrane region" description="Helical" evidence="2">
    <location>
        <begin position="133"/>
        <end position="151"/>
    </location>
</feature>
<evidence type="ECO:0000256" key="2">
    <source>
        <dbReference type="SAM" id="Phobius"/>
    </source>
</evidence>
<evidence type="ECO:0000313" key="4">
    <source>
        <dbReference type="Proteomes" id="UP001286456"/>
    </source>
</evidence>
<keyword evidence="4" id="KW-1185">Reference proteome</keyword>
<gene>
    <name evidence="3" type="ORF">B0T19DRAFT_437777</name>
</gene>
<organism evidence="3 4">
    <name type="scientific">Cercophora scortea</name>
    <dbReference type="NCBI Taxonomy" id="314031"/>
    <lineage>
        <taxon>Eukaryota</taxon>
        <taxon>Fungi</taxon>
        <taxon>Dikarya</taxon>
        <taxon>Ascomycota</taxon>
        <taxon>Pezizomycotina</taxon>
        <taxon>Sordariomycetes</taxon>
        <taxon>Sordariomycetidae</taxon>
        <taxon>Sordariales</taxon>
        <taxon>Lasiosphaeriaceae</taxon>
        <taxon>Cercophora</taxon>
    </lineage>
</organism>
<dbReference type="PANTHER" id="PTHR37488:SF2">
    <property type="entry name" value="DUF1275 DOMAIN-CONTAINING PROTEIN"/>
    <property type="match status" value="1"/>
</dbReference>
<name>A0AAE0J6G1_9PEZI</name>
<dbReference type="AlphaFoldDB" id="A0AAE0J6G1"/>
<dbReference type="EMBL" id="JAUEPO010000001">
    <property type="protein sequence ID" value="KAK3337101.1"/>
    <property type="molecule type" value="Genomic_DNA"/>
</dbReference>
<feature type="transmembrane region" description="Helical" evidence="2">
    <location>
        <begin position="100"/>
        <end position="121"/>
    </location>
</feature>
<feature type="region of interest" description="Disordered" evidence="1">
    <location>
        <begin position="1"/>
        <end position="31"/>
    </location>
</feature>
<dbReference type="Proteomes" id="UP001286456">
    <property type="component" value="Unassembled WGS sequence"/>
</dbReference>